<name>A0ABR4FNW4_9EURO</name>
<accession>A0ABR4FNW4</accession>
<dbReference type="Gene3D" id="2.30.130.50">
    <property type="match status" value="1"/>
</dbReference>
<keyword evidence="1" id="KW-0732">Signal</keyword>
<sequence>MKVTALLYTILAAATVGAAATLPVLETRDTCGPGYAGDQRRTGSPCQASNGDRRFCGCDRTGVVQCRGGRWTEIQNCLRPSCRGGNDGGARC</sequence>
<evidence type="ECO:0000313" key="2">
    <source>
        <dbReference type="EMBL" id="KAL2784956.1"/>
    </source>
</evidence>
<protein>
    <submittedName>
        <fullName evidence="2">Uncharacterized protein</fullName>
    </submittedName>
</protein>
<dbReference type="InterPro" id="IPR015308">
    <property type="entry name" value="Bubble"/>
</dbReference>
<dbReference type="CDD" id="cd22742">
    <property type="entry name" value="BUBL-like"/>
    <property type="match status" value="1"/>
</dbReference>
<feature type="signal peptide" evidence="1">
    <location>
        <begin position="1"/>
        <end position="20"/>
    </location>
</feature>
<comment type="caution">
    <text evidence="2">The sequence shown here is derived from an EMBL/GenBank/DDBJ whole genome shotgun (WGS) entry which is preliminary data.</text>
</comment>
<dbReference type="InterPro" id="IPR036334">
    <property type="entry name" value="Bubble_sf"/>
</dbReference>
<feature type="chain" id="PRO_5047444059" evidence="1">
    <location>
        <begin position="21"/>
        <end position="92"/>
    </location>
</feature>
<organism evidence="2 3">
    <name type="scientific">Aspergillus keveii</name>
    <dbReference type="NCBI Taxonomy" id="714993"/>
    <lineage>
        <taxon>Eukaryota</taxon>
        <taxon>Fungi</taxon>
        <taxon>Dikarya</taxon>
        <taxon>Ascomycota</taxon>
        <taxon>Pezizomycotina</taxon>
        <taxon>Eurotiomycetes</taxon>
        <taxon>Eurotiomycetidae</taxon>
        <taxon>Eurotiales</taxon>
        <taxon>Aspergillaceae</taxon>
        <taxon>Aspergillus</taxon>
        <taxon>Aspergillus subgen. Nidulantes</taxon>
    </lineage>
</organism>
<keyword evidence="3" id="KW-1185">Reference proteome</keyword>
<dbReference type="SUPFAM" id="SSF103565">
    <property type="entry name" value="Bubble protein"/>
    <property type="match status" value="1"/>
</dbReference>
<dbReference type="Pfam" id="PF09227">
    <property type="entry name" value="Bubble"/>
    <property type="match status" value="1"/>
</dbReference>
<reference evidence="2 3" key="1">
    <citation type="submission" date="2024-07" db="EMBL/GenBank/DDBJ databases">
        <title>Section-level genome sequencing and comparative genomics of Aspergillus sections Usti and Cavernicolus.</title>
        <authorList>
            <consortium name="Lawrence Berkeley National Laboratory"/>
            <person name="Nybo J.L."/>
            <person name="Vesth T.C."/>
            <person name="Theobald S."/>
            <person name="Frisvad J.C."/>
            <person name="Larsen T.O."/>
            <person name="Kjaerboelling I."/>
            <person name="Rothschild-Mancinelli K."/>
            <person name="Lyhne E.K."/>
            <person name="Kogle M.E."/>
            <person name="Barry K."/>
            <person name="Clum A."/>
            <person name="Na H."/>
            <person name="Ledsgaard L."/>
            <person name="Lin J."/>
            <person name="Lipzen A."/>
            <person name="Kuo A."/>
            <person name="Riley R."/>
            <person name="Mondo S."/>
            <person name="Labutti K."/>
            <person name="Haridas S."/>
            <person name="Pangalinan J."/>
            <person name="Salamov A.A."/>
            <person name="Simmons B.A."/>
            <person name="Magnuson J.K."/>
            <person name="Chen J."/>
            <person name="Drula E."/>
            <person name="Henrissat B."/>
            <person name="Wiebenga A."/>
            <person name="Lubbers R.J."/>
            <person name="Gomes A.C."/>
            <person name="Makela M.R."/>
            <person name="Stajich J."/>
            <person name="Grigoriev I.V."/>
            <person name="Mortensen U.H."/>
            <person name="De Vries R.P."/>
            <person name="Baker S.E."/>
            <person name="Andersen M.R."/>
        </authorList>
    </citation>
    <scope>NUCLEOTIDE SEQUENCE [LARGE SCALE GENOMIC DNA]</scope>
    <source>
        <strain evidence="2 3">CBS 209.92</strain>
    </source>
</reference>
<dbReference type="Proteomes" id="UP001610563">
    <property type="component" value="Unassembled WGS sequence"/>
</dbReference>
<gene>
    <name evidence="2" type="ORF">BJX66DRAFT_73250</name>
</gene>
<proteinExistence type="predicted"/>
<evidence type="ECO:0000256" key="1">
    <source>
        <dbReference type="SAM" id="SignalP"/>
    </source>
</evidence>
<evidence type="ECO:0000313" key="3">
    <source>
        <dbReference type="Proteomes" id="UP001610563"/>
    </source>
</evidence>
<dbReference type="EMBL" id="JBFTWV010000160">
    <property type="protein sequence ID" value="KAL2784956.1"/>
    <property type="molecule type" value="Genomic_DNA"/>
</dbReference>